<dbReference type="GO" id="GO:0016874">
    <property type="term" value="F:ligase activity"/>
    <property type="evidence" value="ECO:0007669"/>
    <property type="project" value="UniProtKB-KW"/>
</dbReference>
<feature type="domain" description="AMP-binding enzyme C-terminal" evidence="7">
    <location>
        <begin position="510"/>
        <end position="587"/>
    </location>
</feature>
<dbReference type="InterPro" id="IPR000873">
    <property type="entry name" value="AMP-dep_synth/lig_dom"/>
</dbReference>
<proteinExistence type="inferred from homology"/>
<feature type="compositionally biased region" description="Basic and acidic residues" evidence="5">
    <location>
        <begin position="25"/>
        <end position="34"/>
    </location>
</feature>
<comment type="similarity">
    <text evidence="1">Belongs to the ATP-dependent AMP-binding enzyme family.</text>
</comment>
<dbReference type="PANTHER" id="PTHR43859">
    <property type="entry name" value="ACYL-ACTIVATING ENZYME"/>
    <property type="match status" value="1"/>
</dbReference>
<dbReference type="Pfam" id="PF00501">
    <property type="entry name" value="AMP-binding"/>
    <property type="match status" value="1"/>
</dbReference>
<dbReference type="InterPro" id="IPR045851">
    <property type="entry name" value="AMP-bd_C_sf"/>
</dbReference>
<dbReference type="PANTHER" id="PTHR43859:SF4">
    <property type="entry name" value="BUTANOATE--COA LIGASE AAE1-RELATED"/>
    <property type="match status" value="1"/>
</dbReference>
<keyword evidence="2 8" id="KW-0436">Ligase</keyword>
<evidence type="ECO:0000256" key="2">
    <source>
        <dbReference type="ARBA" id="ARBA00022598"/>
    </source>
</evidence>
<dbReference type="Gene3D" id="3.30.300.30">
    <property type="match status" value="1"/>
</dbReference>
<evidence type="ECO:0000256" key="5">
    <source>
        <dbReference type="SAM" id="MobiDB-lite"/>
    </source>
</evidence>
<sequence>MASMRKWTGKVAPEELADDFAGGVDKSREEHGEGLESTTDLAVPDGGVADVLEDCGVWHWLSEAARVRGGKIGSVDVKVSESGEQTARLFTYQEMYQRARDAAGFMFSRGVARHSRIAIFSTNCHDIIEVHFAAAALQATVINLNVNLKPGELRFILEDSRVDAIFAHPILAPTLEDALSEVDDAAGASQLGMPKFLVWLDSRVGGIVEAEFSCEGITYESCIDSGTDRMSEIRHHWKEDFEYQWYYTSGTTGKPKGVILRHDQICLHALSTIEEMGLQTTDVWGHISPMFHLVDAFAIYAITHVGGSHVVFPRFTALGVLDMLERERVSCTNLASTMLTMLIHHPTCWGRDYTSLRIMSCGGSPQSNSNVKKTISIFGCEFFVSYGMTECCGKISMSLLPKDRRKLSLENQVQLICTSGRPFISIELKVLQEDGSEVIWDDRSLGEIVVKGPTVFDGYFRLQDSKSKHFHGEWFRTGDVAHVSSLGYITIADRIKDMILCGGENVYCVEVENVLHAHPSVKQAAVFGTKDDIMGELVNAAIVLKDEETTGNRTSEIRSYCRERMSAYKVPTKYYFLLQMPTTSSGKIMKNRLRDMFGPTMEQHSHKPVMRSSIWEVCGYRQTLSSHLVESGESCAVVIASESDCLRRVLDALDLSQLSMARIVICTDRDMSDTVLSMVDRFPHFQLYLVVVPSLDALNVTSDRSLPVDLEVLIMHVAEVNANSIFVFDQNSFESMLDGLASLNQEFSQQLTTNGEHIEEMRSSLQGRVAEIAGKLLEQNLRLRRPLVSPFHLLLCLTIQQSAT</sequence>
<dbReference type="InterPro" id="IPR025110">
    <property type="entry name" value="AMP-bd_C"/>
</dbReference>
<gene>
    <name evidence="8" type="ORF">A3770_03p27000</name>
</gene>
<dbReference type="FunFam" id="3.30.300.30:FF:000008">
    <property type="entry name" value="2,3-dihydroxybenzoate-AMP ligase"/>
    <property type="match status" value="1"/>
</dbReference>
<evidence type="ECO:0000313" key="8">
    <source>
        <dbReference type="EMBL" id="QDZ20182.1"/>
    </source>
</evidence>
<evidence type="ECO:0000256" key="3">
    <source>
        <dbReference type="ARBA" id="ARBA00022832"/>
    </source>
</evidence>
<feature type="region of interest" description="Disordered" evidence="5">
    <location>
        <begin position="18"/>
        <end position="40"/>
    </location>
</feature>
<dbReference type="STRING" id="1764295.A0A5B8MLB8"/>
<organism evidence="8 9">
    <name type="scientific">Chloropicon primus</name>
    <dbReference type="NCBI Taxonomy" id="1764295"/>
    <lineage>
        <taxon>Eukaryota</taxon>
        <taxon>Viridiplantae</taxon>
        <taxon>Chlorophyta</taxon>
        <taxon>Chloropicophyceae</taxon>
        <taxon>Chloropicales</taxon>
        <taxon>Chloropicaceae</taxon>
        <taxon>Chloropicon</taxon>
    </lineage>
</organism>
<dbReference type="Gene3D" id="3.40.50.12780">
    <property type="entry name" value="N-terminal domain of ligase-like"/>
    <property type="match status" value="1"/>
</dbReference>
<evidence type="ECO:0000256" key="1">
    <source>
        <dbReference type="ARBA" id="ARBA00006432"/>
    </source>
</evidence>
<evidence type="ECO:0000313" key="9">
    <source>
        <dbReference type="Proteomes" id="UP000316726"/>
    </source>
</evidence>
<evidence type="ECO:0000259" key="7">
    <source>
        <dbReference type="Pfam" id="PF13193"/>
    </source>
</evidence>
<name>A0A5B8MLB8_9CHLO</name>
<evidence type="ECO:0000259" key="6">
    <source>
        <dbReference type="Pfam" id="PF00501"/>
    </source>
</evidence>
<keyword evidence="4" id="KW-0443">Lipid metabolism</keyword>
<dbReference type="AlphaFoldDB" id="A0A5B8MLB8"/>
<protein>
    <submittedName>
        <fullName evidence="8">AMP-dependent synthetase/ligase</fullName>
    </submittedName>
</protein>
<dbReference type="GO" id="GO:0006631">
    <property type="term" value="P:fatty acid metabolic process"/>
    <property type="evidence" value="ECO:0007669"/>
    <property type="project" value="UniProtKB-KW"/>
</dbReference>
<dbReference type="OrthoDB" id="549229at2759"/>
<accession>A0A5B8MLB8</accession>
<dbReference type="Proteomes" id="UP000316726">
    <property type="component" value="Chromosome 3"/>
</dbReference>
<keyword evidence="3" id="KW-0276">Fatty acid metabolism</keyword>
<keyword evidence="9" id="KW-1185">Reference proteome</keyword>
<dbReference type="EMBL" id="CP031036">
    <property type="protein sequence ID" value="QDZ20182.1"/>
    <property type="molecule type" value="Genomic_DNA"/>
</dbReference>
<dbReference type="InterPro" id="IPR042099">
    <property type="entry name" value="ANL_N_sf"/>
</dbReference>
<reference evidence="8 9" key="1">
    <citation type="submission" date="2018-07" db="EMBL/GenBank/DDBJ databases">
        <title>The complete nuclear genome of the prasinophyte Chloropicon primus (CCMP1205).</title>
        <authorList>
            <person name="Pombert J.-F."/>
            <person name="Otis C."/>
            <person name="Turmel M."/>
            <person name="Lemieux C."/>
        </authorList>
    </citation>
    <scope>NUCLEOTIDE SEQUENCE [LARGE SCALE GENOMIC DNA]</scope>
    <source>
        <strain evidence="8 9">CCMP1205</strain>
    </source>
</reference>
<dbReference type="SUPFAM" id="SSF56801">
    <property type="entry name" value="Acetyl-CoA synthetase-like"/>
    <property type="match status" value="1"/>
</dbReference>
<dbReference type="Pfam" id="PF13193">
    <property type="entry name" value="AMP-binding_C"/>
    <property type="match status" value="1"/>
</dbReference>
<evidence type="ECO:0000256" key="4">
    <source>
        <dbReference type="ARBA" id="ARBA00023098"/>
    </source>
</evidence>
<feature type="domain" description="AMP-dependent synthetase/ligase" evidence="6">
    <location>
        <begin position="87"/>
        <end position="460"/>
    </location>
</feature>